<dbReference type="EMBL" id="FMJD01000002">
    <property type="protein sequence ID" value="SCM71622.1"/>
    <property type="molecule type" value="Genomic_DNA"/>
</dbReference>
<evidence type="ECO:0000313" key="2">
    <source>
        <dbReference type="EMBL" id="SCM71622.1"/>
    </source>
</evidence>
<feature type="region of interest" description="Disordered" evidence="1">
    <location>
        <begin position="1"/>
        <end position="23"/>
    </location>
</feature>
<organism evidence="2">
    <name type="scientific">uncultured Pleomorphomonas sp</name>
    <dbReference type="NCBI Taxonomy" id="442121"/>
    <lineage>
        <taxon>Bacteria</taxon>
        <taxon>Pseudomonadati</taxon>
        <taxon>Pseudomonadota</taxon>
        <taxon>Alphaproteobacteria</taxon>
        <taxon>Hyphomicrobiales</taxon>
        <taxon>Pleomorphomonadaceae</taxon>
        <taxon>Pleomorphomonas</taxon>
        <taxon>environmental samples</taxon>
    </lineage>
</organism>
<name>A0A212L252_9HYPH</name>
<dbReference type="SUPFAM" id="SSF140864">
    <property type="entry name" value="TROVE domain-like"/>
    <property type="match status" value="1"/>
</dbReference>
<evidence type="ECO:0000256" key="1">
    <source>
        <dbReference type="SAM" id="MobiDB-lite"/>
    </source>
</evidence>
<accession>A0A212L252</accession>
<reference evidence="2" key="1">
    <citation type="submission" date="2016-08" db="EMBL/GenBank/DDBJ databases">
        <authorList>
            <person name="Seilhamer J.J."/>
        </authorList>
    </citation>
    <scope>NUCLEOTIDE SEQUENCE</scope>
    <source>
        <strain evidence="2">86</strain>
    </source>
</reference>
<dbReference type="InterPro" id="IPR037214">
    <property type="entry name" value="TROVE_dom_sf"/>
</dbReference>
<dbReference type="AlphaFoldDB" id="A0A212L252"/>
<protein>
    <submittedName>
        <fullName evidence="2">TROVE domain-containing protein</fullName>
    </submittedName>
</protein>
<dbReference type="RefSeq" id="WP_288199090.1">
    <property type="nucleotide sequence ID" value="NZ_LT608334.1"/>
</dbReference>
<gene>
    <name evidence="2" type="ORF">KL86PLE_100289</name>
</gene>
<proteinExistence type="predicted"/>
<sequence>MKLNTKPKFTETTHEGAPAARMTPEQALRRSVMSCLLWEREFYEDGEDIAGRIERLCGEVPPFLVSNLAREARSSGLRHVPLLLLCGLIKRGNGALVAETIEQAIQRADELTELLAIYWRKGKTPQVLSLGTYSPTEERR</sequence>